<organism evidence="3 4">
    <name type="scientific">Phyllosticta capitalensis</name>
    <dbReference type="NCBI Taxonomy" id="121624"/>
    <lineage>
        <taxon>Eukaryota</taxon>
        <taxon>Fungi</taxon>
        <taxon>Dikarya</taxon>
        <taxon>Ascomycota</taxon>
        <taxon>Pezizomycotina</taxon>
        <taxon>Dothideomycetes</taxon>
        <taxon>Dothideomycetes incertae sedis</taxon>
        <taxon>Botryosphaeriales</taxon>
        <taxon>Phyllostictaceae</taxon>
        <taxon>Phyllosticta</taxon>
    </lineage>
</organism>
<dbReference type="SUPFAM" id="SSF53474">
    <property type="entry name" value="alpha/beta-Hydrolases"/>
    <property type="match status" value="1"/>
</dbReference>
<feature type="compositionally biased region" description="Basic residues" evidence="1">
    <location>
        <begin position="548"/>
        <end position="563"/>
    </location>
</feature>
<reference evidence="3 4" key="1">
    <citation type="submission" date="2024-04" db="EMBL/GenBank/DDBJ databases">
        <title>Phyllosticta paracitricarpa is synonymous to the EU quarantine fungus P. citricarpa based on phylogenomic analyses.</title>
        <authorList>
            <consortium name="Lawrence Berkeley National Laboratory"/>
            <person name="Van Ingen-Buijs V.A."/>
            <person name="Van Westerhoven A.C."/>
            <person name="Haridas S."/>
            <person name="Skiadas P."/>
            <person name="Martin F."/>
            <person name="Groenewald J.Z."/>
            <person name="Crous P.W."/>
            <person name="Seidl M.F."/>
        </authorList>
    </citation>
    <scope>NUCLEOTIDE SEQUENCE [LARGE SCALE GENOMIC DNA]</scope>
    <source>
        <strain evidence="3 4">CBS 123374</strain>
    </source>
</reference>
<proteinExistence type="predicted"/>
<keyword evidence="2" id="KW-1133">Transmembrane helix</keyword>
<keyword evidence="4" id="KW-1185">Reference proteome</keyword>
<dbReference type="Proteomes" id="UP001492380">
    <property type="component" value="Unassembled WGS sequence"/>
</dbReference>
<feature type="compositionally biased region" description="Basic and acidic residues" evidence="1">
    <location>
        <begin position="537"/>
        <end position="547"/>
    </location>
</feature>
<evidence type="ECO:0000313" key="3">
    <source>
        <dbReference type="EMBL" id="KAK8225891.1"/>
    </source>
</evidence>
<evidence type="ECO:0000256" key="2">
    <source>
        <dbReference type="SAM" id="Phobius"/>
    </source>
</evidence>
<sequence length="563" mass="63008">MVSLWGTKRDDDEGPSEDHGQPSRPSYESREPDENTRLLGSQRQRPADGYLDPNDPAVSPYNLWSVRFTRYLTVLILVVTFLWWVLLLVSIFVSPPGMHSRGSGFFDFSYTTLSLGNLLVALLFFATPSSAMRVTAALVALVLLVDMILILAARRIRLEEGWVGIASVVWAFVVAIWCVLADRVVAWGKAEEEERLTGRPESRRTLREWLAVFVSTIILVVLFIITVLMTATLIIRARDATLEMPGQRYLVDRDKYAVHLSCVGNVTYTKNRRDPTILLEAGEHPAEQSFEHWIYSARQNNTISRFCYWDRPGYAWSDNAPSPHSAGMSADALSEALAHAGEEGPWILVSAGIGSITSRIFSSRHLRDVTGIMMVDPMHEDMLHRIGSAGRGFVLWGWGVISPLGLQRIAGALFKGRSREDRVYGRNAYQSGKYIKAQLQESLVADSLSKSEVVSARAIQDRGAPLALISSGIEVRKSSEWERKQRDLASLTDNLVTWEVVNKAPHEVWQTLEGRTVMESALAELVKASALYSKPWDGSDRNPERKDGKKGRRKGGHKRKHHG</sequence>
<evidence type="ECO:0000313" key="4">
    <source>
        <dbReference type="Proteomes" id="UP001492380"/>
    </source>
</evidence>
<name>A0ABR1YEE9_9PEZI</name>
<feature type="transmembrane region" description="Helical" evidence="2">
    <location>
        <begin position="71"/>
        <end position="93"/>
    </location>
</feature>
<feature type="transmembrane region" description="Helical" evidence="2">
    <location>
        <begin position="105"/>
        <end position="125"/>
    </location>
</feature>
<keyword evidence="2" id="KW-0812">Transmembrane</keyword>
<feature type="compositionally biased region" description="Basic and acidic residues" evidence="1">
    <location>
        <begin position="7"/>
        <end position="36"/>
    </location>
</feature>
<comment type="caution">
    <text evidence="3">The sequence shown here is derived from an EMBL/GenBank/DDBJ whole genome shotgun (WGS) entry which is preliminary data.</text>
</comment>
<dbReference type="InterPro" id="IPR029058">
    <property type="entry name" value="AB_hydrolase_fold"/>
</dbReference>
<dbReference type="EMBL" id="JBBWRZ010000011">
    <property type="protein sequence ID" value="KAK8225891.1"/>
    <property type="molecule type" value="Genomic_DNA"/>
</dbReference>
<feature type="transmembrane region" description="Helical" evidence="2">
    <location>
        <begin position="209"/>
        <end position="235"/>
    </location>
</feature>
<dbReference type="Pfam" id="PF10329">
    <property type="entry name" value="DUF2417"/>
    <property type="match status" value="1"/>
</dbReference>
<evidence type="ECO:0000256" key="1">
    <source>
        <dbReference type="SAM" id="MobiDB-lite"/>
    </source>
</evidence>
<gene>
    <name evidence="3" type="ORF">HDK90DRAFT_496139</name>
</gene>
<feature type="transmembrane region" description="Helical" evidence="2">
    <location>
        <begin position="131"/>
        <end position="153"/>
    </location>
</feature>
<accession>A0ABR1YEE9</accession>
<protein>
    <recommendedName>
        <fullName evidence="5">Mitochondrial integral membrane protein</fullName>
    </recommendedName>
</protein>
<dbReference type="Gene3D" id="3.40.50.1820">
    <property type="entry name" value="alpha/beta hydrolase"/>
    <property type="match status" value="1"/>
</dbReference>
<evidence type="ECO:0008006" key="5">
    <source>
        <dbReference type="Google" id="ProtNLM"/>
    </source>
</evidence>
<feature type="region of interest" description="Disordered" evidence="1">
    <location>
        <begin position="533"/>
        <end position="563"/>
    </location>
</feature>
<keyword evidence="2" id="KW-0472">Membrane</keyword>
<dbReference type="InterPro" id="IPR019431">
    <property type="entry name" value="DUF2417"/>
</dbReference>
<feature type="transmembrane region" description="Helical" evidence="2">
    <location>
        <begin position="165"/>
        <end position="189"/>
    </location>
</feature>
<feature type="region of interest" description="Disordered" evidence="1">
    <location>
        <begin position="1"/>
        <end position="53"/>
    </location>
</feature>